<dbReference type="RefSeq" id="XP_044560100.1">
    <property type="nucleotide sequence ID" value="XM_044708899.1"/>
</dbReference>
<keyword evidence="1" id="KW-0732">Signal</keyword>
<feature type="signal peptide" evidence="1">
    <location>
        <begin position="1"/>
        <end position="16"/>
    </location>
</feature>
<dbReference type="VEuPathDB" id="AmoebaDB:NF0015180"/>
<dbReference type="EMBL" id="VFQX01000044">
    <property type="protein sequence ID" value="KAF0975387.1"/>
    <property type="molecule type" value="Genomic_DNA"/>
</dbReference>
<comment type="caution">
    <text evidence="2">The sequence shown here is derived from an EMBL/GenBank/DDBJ whole genome shotgun (WGS) entry which is preliminary data.</text>
</comment>
<dbReference type="AlphaFoldDB" id="A0A6A5BEA7"/>
<accession>A0A6A5BEA7</accession>
<protein>
    <submittedName>
        <fullName evidence="2">Uncharacterized protein</fullName>
    </submittedName>
</protein>
<dbReference type="GeneID" id="68112599"/>
<evidence type="ECO:0000313" key="2">
    <source>
        <dbReference type="EMBL" id="KAF0975387.1"/>
    </source>
</evidence>
<reference evidence="2 3" key="1">
    <citation type="journal article" date="2019" name="Sci. Rep.">
        <title>Nanopore sequencing improves the draft genome of the human pathogenic amoeba Naegleria fowleri.</title>
        <authorList>
            <person name="Liechti N."/>
            <person name="Schurch N."/>
            <person name="Bruggmann R."/>
            <person name="Wittwer M."/>
        </authorList>
    </citation>
    <scope>NUCLEOTIDE SEQUENCE [LARGE SCALE GENOMIC DNA]</scope>
    <source>
        <strain evidence="2 3">ATCC 30894</strain>
    </source>
</reference>
<organism evidence="2 3">
    <name type="scientific">Naegleria fowleri</name>
    <name type="common">Brain eating amoeba</name>
    <dbReference type="NCBI Taxonomy" id="5763"/>
    <lineage>
        <taxon>Eukaryota</taxon>
        <taxon>Discoba</taxon>
        <taxon>Heterolobosea</taxon>
        <taxon>Tetramitia</taxon>
        <taxon>Eutetramitia</taxon>
        <taxon>Vahlkampfiidae</taxon>
        <taxon>Naegleria</taxon>
    </lineage>
</organism>
<sequence length="102" mass="11896">MSLLLQILTIIPVVVMFTTLDAKQARFYAQTFQLITKQWMGVLKVHRNDDELFSSSRMKKALIVEENLKSDHDAKYVNKDIEQIERNFNNIVDRSIIVGIKQ</sequence>
<dbReference type="VEuPathDB" id="AmoebaDB:FDP41_005381"/>
<evidence type="ECO:0000313" key="3">
    <source>
        <dbReference type="Proteomes" id="UP000444721"/>
    </source>
</evidence>
<keyword evidence="3" id="KW-1185">Reference proteome</keyword>
<dbReference type="Proteomes" id="UP000444721">
    <property type="component" value="Unassembled WGS sequence"/>
</dbReference>
<proteinExistence type="predicted"/>
<dbReference type="VEuPathDB" id="AmoebaDB:NfTy_065760"/>
<name>A0A6A5BEA7_NAEFO</name>
<gene>
    <name evidence="2" type="ORF">FDP41_005381</name>
</gene>
<evidence type="ECO:0000256" key="1">
    <source>
        <dbReference type="SAM" id="SignalP"/>
    </source>
</evidence>
<feature type="chain" id="PRO_5025655936" evidence="1">
    <location>
        <begin position="17"/>
        <end position="102"/>
    </location>
</feature>